<evidence type="ECO:0000313" key="1">
    <source>
        <dbReference type="EMBL" id="KKK46670.1"/>
    </source>
</evidence>
<comment type="caution">
    <text evidence="1">The sequence shown here is derived from an EMBL/GenBank/DDBJ whole genome shotgun (WGS) entry which is preliminary data.</text>
</comment>
<proteinExistence type="predicted"/>
<gene>
    <name evidence="1" type="ORF">LCGC14_3162900</name>
</gene>
<dbReference type="EMBL" id="LAZR01069963">
    <property type="protein sequence ID" value="KKK46670.1"/>
    <property type="molecule type" value="Genomic_DNA"/>
</dbReference>
<name>A0A0F8WEW1_9ZZZZ</name>
<protein>
    <submittedName>
        <fullName evidence="1">Uncharacterized protein</fullName>
    </submittedName>
</protein>
<feature type="non-terminal residue" evidence="1">
    <location>
        <position position="1"/>
    </location>
</feature>
<accession>A0A0F8WEW1</accession>
<sequence>TLTVQRSFDSGSTWYDVDQWTANTQEYGLEPENGVHYRAGIKTGDYTSGTCVVRLSQ</sequence>
<dbReference type="AlphaFoldDB" id="A0A0F8WEW1"/>
<reference evidence="1" key="1">
    <citation type="journal article" date="2015" name="Nature">
        <title>Complex archaea that bridge the gap between prokaryotes and eukaryotes.</title>
        <authorList>
            <person name="Spang A."/>
            <person name="Saw J.H."/>
            <person name="Jorgensen S.L."/>
            <person name="Zaremba-Niedzwiedzka K."/>
            <person name="Martijn J."/>
            <person name="Lind A.E."/>
            <person name="van Eijk R."/>
            <person name="Schleper C."/>
            <person name="Guy L."/>
            <person name="Ettema T.J."/>
        </authorList>
    </citation>
    <scope>NUCLEOTIDE SEQUENCE</scope>
</reference>
<organism evidence="1">
    <name type="scientific">marine sediment metagenome</name>
    <dbReference type="NCBI Taxonomy" id="412755"/>
    <lineage>
        <taxon>unclassified sequences</taxon>
        <taxon>metagenomes</taxon>
        <taxon>ecological metagenomes</taxon>
    </lineage>
</organism>